<dbReference type="EMBL" id="CM051395">
    <property type="protein sequence ID" value="KAJ4724400.1"/>
    <property type="molecule type" value="Genomic_DNA"/>
</dbReference>
<protein>
    <submittedName>
        <fullName evidence="1">Uncharacterized protein</fullName>
    </submittedName>
</protein>
<accession>A0ACC1YL38</accession>
<organism evidence="1 2">
    <name type="scientific">Melia azedarach</name>
    <name type="common">Chinaberry tree</name>
    <dbReference type="NCBI Taxonomy" id="155640"/>
    <lineage>
        <taxon>Eukaryota</taxon>
        <taxon>Viridiplantae</taxon>
        <taxon>Streptophyta</taxon>
        <taxon>Embryophyta</taxon>
        <taxon>Tracheophyta</taxon>
        <taxon>Spermatophyta</taxon>
        <taxon>Magnoliopsida</taxon>
        <taxon>eudicotyledons</taxon>
        <taxon>Gunneridae</taxon>
        <taxon>Pentapetalae</taxon>
        <taxon>rosids</taxon>
        <taxon>malvids</taxon>
        <taxon>Sapindales</taxon>
        <taxon>Meliaceae</taxon>
        <taxon>Melia</taxon>
    </lineage>
</organism>
<dbReference type="Proteomes" id="UP001164539">
    <property type="component" value="Chromosome 2"/>
</dbReference>
<proteinExistence type="predicted"/>
<keyword evidence="2" id="KW-1185">Reference proteome</keyword>
<comment type="caution">
    <text evidence="1">The sequence shown here is derived from an EMBL/GenBank/DDBJ whole genome shotgun (WGS) entry which is preliminary data.</text>
</comment>
<gene>
    <name evidence="1" type="ORF">OWV82_003395</name>
</gene>
<name>A0ACC1YL38_MELAZ</name>
<reference evidence="1 2" key="1">
    <citation type="journal article" date="2023" name="Science">
        <title>Complex scaffold remodeling in plant triterpene biosynthesis.</title>
        <authorList>
            <person name="De La Pena R."/>
            <person name="Hodgson H."/>
            <person name="Liu J.C."/>
            <person name="Stephenson M.J."/>
            <person name="Martin A.C."/>
            <person name="Owen C."/>
            <person name="Harkess A."/>
            <person name="Leebens-Mack J."/>
            <person name="Jimenez L.E."/>
            <person name="Osbourn A."/>
            <person name="Sattely E.S."/>
        </authorList>
    </citation>
    <scope>NUCLEOTIDE SEQUENCE [LARGE SCALE GENOMIC DNA]</scope>
    <source>
        <strain evidence="2">cv. JPN11</strain>
        <tissue evidence="1">Leaf</tissue>
    </source>
</reference>
<evidence type="ECO:0000313" key="2">
    <source>
        <dbReference type="Proteomes" id="UP001164539"/>
    </source>
</evidence>
<evidence type="ECO:0000313" key="1">
    <source>
        <dbReference type="EMBL" id="KAJ4724400.1"/>
    </source>
</evidence>
<sequence length="762" mass="83337">MVKRFLSVWEKLCPFTFFIIRPHELEETKSSILSSLLGPHSHSQSLIITFILSSRFRKNRPLFAVFLSFRRPGKNLSCPFVVPLLRRSRPHDLNVGRPTIPTLLPFLSGFRHQKPPKASVLLVFSIPFLPFDFAWVGIICVMLGGLISDIYFSSPSFPFFFFFVADMSDAGESQHSLADSGAVTPGNVASSPISSSRTRRYKVRAGRGRSSAAGESSEEGANQGFFLDDEGTSVTTEMLAQLRKAYDIPSSVELSLPRPGFRPSQPGSSEVVIHRQSFEYGLQLPIQPFFAQILSRLGVAPAQLSSMAWRNLAGLYILWKEVLGVEPTIEDVHATFTLTTAPKKPGLYYLRTYTGQPHLVPQVNPNTADKAWDDFWFVVSGDWGQTVVEDGETYVVPNQFKWAGKWTRDLSRDTDLKSVREYVATNPSETDIVTEERLAKAGLIPPPSSGALGDEVPTPSSATRRMAEGSKTDLAFLQLVRDRMAKAAGASSQRGATGSEGSGKSAATSSGLPPRPKRAKKVEGPGWTSQMAVDLGGVLGSHFSHASRALPALKQVLELSDSEKGSEVAGLSPSQAIDMASHLFLQGSFLMSQFGDKLKEGSTSAGRIAKLEAQLSRLTQKIKDKDDQISKLEDQLGEARDEAGSVKTQLRAQVERANELQASVDKLETEAGSNLLHGYHYAQYQVTREFHDLDLHYMDFGFDREALVAKFGKEQDPADVAGSSQQLTSGHPLNLEVSPPHSDHEGDDSDDEGSQSGNGEDA</sequence>